<dbReference type="SUPFAM" id="SSF47616">
    <property type="entry name" value="GST C-terminal domain-like"/>
    <property type="match status" value="1"/>
</dbReference>
<name>A0A409WP55_PSICY</name>
<proteinExistence type="predicted"/>
<dbReference type="InParanoid" id="A0A409WP55"/>
<evidence type="ECO:0000313" key="3">
    <source>
        <dbReference type="Proteomes" id="UP000283269"/>
    </source>
</evidence>
<protein>
    <recommendedName>
        <fullName evidence="1">Glutathione S-transferase C-terminal domain-containing protein</fullName>
    </recommendedName>
</protein>
<keyword evidence="3" id="KW-1185">Reference proteome</keyword>
<dbReference type="InterPro" id="IPR004046">
    <property type="entry name" value="GST_C"/>
</dbReference>
<dbReference type="Gene3D" id="1.20.1050.10">
    <property type="match status" value="1"/>
</dbReference>
<dbReference type="InterPro" id="IPR036282">
    <property type="entry name" value="Glutathione-S-Trfase_C_sf"/>
</dbReference>
<feature type="domain" description="Glutathione S-transferase C-terminal" evidence="1">
    <location>
        <begin position="38"/>
        <end position="121"/>
    </location>
</feature>
<evidence type="ECO:0000313" key="2">
    <source>
        <dbReference type="EMBL" id="PPQ80295.1"/>
    </source>
</evidence>
<reference evidence="2 3" key="1">
    <citation type="journal article" date="2018" name="Evol. Lett.">
        <title>Horizontal gene cluster transfer increased hallucinogenic mushroom diversity.</title>
        <authorList>
            <person name="Reynolds H.T."/>
            <person name="Vijayakumar V."/>
            <person name="Gluck-Thaler E."/>
            <person name="Korotkin H.B."/>
            <person name="Matheny P.B."/>
            <person name="Slot J.C."/>
        </authorList>
    </citation>
    <scope>NUCLEOTIDE SEQUENCE [LARGE SCALE GENOMIC DNA]</scope>
    <source>
        <strain evidence="2 3">2631</strain>
    </source>
</reference>
<dbReference type="Proteomes" id="UP000283269">
    <property type="component" value="Unassembled WGS sequence"/>
</dbReference>
<dbReference type="Pfam" id="PF00043">
    <property type="entry name" value="GST_C"/>
    <property type="match status" value="1"/>
</dbReference>
<accession>A0A409WP55</accession>
<dbReference type="EMBL" id="NHYD01003337">
    <property type="protein sequence ID" value="PPQ80295.1"/>
    <property type="molecule type" value="Genomic_DNA"/>
</dbReference>
<dbReference type="AlphaFoldDB" id="A0A409WP55"/>
<comment type="caution">
    <text evidence="2">The sequence shown here is derived from an EMBL/GenBank/DDBJ whole genome shotgun (WGS) entry which is preliminary data.</text>
</comment>
<dbReference type="OrthoDB" id="249703at2759"/>
<dbReference type="STRING" id="93625.A0A409WP55"/>
<sequence>MTTDSSCSKAKPNVLFQQATIIELYTSADFAKKIAVEGVFKPDISTRLRGEATDKEFVAKKATQLNARLDVYERFLSKRRYLGGETITRTDLFHILYGALLPVAGVHLLEVESRPNIAKYVAMDVDEYKI</sequence>
<organism evidence="2 3">
    <name type="scientific">Psilocybe cyanescens</name>
    <dbReference type="NCBI Taxonomy" id="93625"/>
    <lineage>
        <taxon>Eukaryota</taxon>
        <taxon>Fungi</taxon>
        <taxon>Dikarya</taxon>
        <taxon>Basidiomycota</taxon>
        <taxon>Agaricomycotina</taxon>
        <taxon>Agaricomycetes</taxon>
        <taxon>Agaricomycetidae</taxon>
        <taxon>Agaricales</taxon>
        <taxon>Agaricineae</taxon>
        <taxon>Strophariaceae</taxon>
        <taxon>Psilocybe</taxon>
    </lineage>
</organism>
<gene>
    <name evidence="2" type="ORF">CVT25_003692</name>
</gene>
<evidence type="ECO:0000259" key="1">
    <source>
        <dbReference type="Pfam" id="PF00043"/>
    </source>
</evidence>